<keyword evidence="1 4" id="KW-0489">Methyltransferase</keyword>
<dbReference type="CDD" id="cd11715">
    <property type="entry name" value="THUMP_AdoMetMT"/>
    <property type="match status" value="1"/>
</dbReference>
<feature type="domain" description="THUMP" evidence="3">
    <location>
        <begin position="51"/>
        <end position="162"/>
    </location>
</feature>
<dbReference type="AlphaFoldDB" id="A0A6C2UJF7"/>
<evidence type="ECO:0000256" key="1">
    <source>
        <dbReference type="ARBA" id="ARBA00022603"/>
    </source>
</evidence>
<evidence type="ECO:0000313" key="5">
    <source>
        <dbReference type="Proteomes" id="UP000346198"/>
    </source>
</evidence>
<dbReference type="PROSITE" id="PS00092">
    <property type="entry name" value="N6_MTASE"/>
    <property type="match status" value="1"/>
</dbReference>
<dbReference type="PANTHER" id="PTHR47313">
    <property type="entry name" value="RIBOSOMAL RNA LARGE SUBUNIT METHYLTRANSFERASE K/L"/>
    <property type="match status" value="1"/>
</dbReference>
<name>A0A6C2UJF7_9BACT</name>
<dbReference type="PROSITE" id="PS51165">
    <property type="entry name" value="THUMP"/>
    <property type="match status" value="1"/>
</dbReference>
<evidence type="ECO:0000259" key="3">
    <source>
        <dbReference type="PROSITE" id="PS51165"/>
    </source>
</evidence>
<dbReference type="InterPro" id="IPR004114">
    <property type="entry name" value="THUMP_dom"/>
</dbReference>
<keyword evidence="2" id="KW-0694">RNA-binding</keyword>
<keyword evidence="5" id="KW-1185">Reference proteome</keyword>
<gene>
    <name evidence="4" type="primary">rlmL</name>
    <name evidence="4" type="ORF">SCARR_02425</name>
</gene>
<keyword evidence="4" id="KW-0808">Transferase</keyword>
<dbReference type="Pfam" id="PF02926">
    <property type="entry name" value="THUMP"/>
    <property type="match status" value="1"/>
</dbReference>
<dbReference type="InterPro" id="IPR002052">
    <property type="entry name" value="DNA_methylase_N6_adenine_CS"/>
</dbReference>
<dbReference type="Gene3D" id="3.40.50.150">
    <property type="entry name" value="Vaccinia Virus protein VP39"/>
    <property type="match status" value="1"/>
</dbReference>
<sequence>MSGYLYQTTGQYFGQLASGAESCGEAELKELGATKINKGYLGYYFCADQRTIYNLVYRSRIFSRILAPLLAFDCHSEKYLYKTAQQIDWTDFLTLTKTFAITSNVADSNIRNSQYAGQIFKDAIVDQFRTKTTERPDVDTRNPDLQLNLYIHENKARISVDLGGGSLHKRGYRTESVEAPMQETLAAAIIRLSGWNGERPLYDPFCGSGTLLCEAFMKAGNIPAAYLRHKFGFLRLPDFDAAVWNQVKTKANNETVDVPEDLIKGSDVSADAVKAVRANRNELPEIGVIKVRRSDFQSLEGFSNTTIVTNPPYGIRMGNTEEVAGLLKEFGDFLKQKCTGSTAFIYYGDKALMKKLGLKPEWKHPLRAGGLDGVLCKYELY</sequence>
<dbReference type="GO" id="GO:0008990">
    <property type="term" value="F:rRNA (guanine-N2-)-methyltransferase activity"/>
    <property type="evidence" value="ECO:0007669"/>
    <property type="project" value="TreeGrafter"/>
</dbReference>
<dbReference type="InterPro" id="IPR029063">
    <property type="entry name" value="SAM-dependent_MTases_sf"/>
</dbReference>
<dbReference type="Gene3D" id="3.30.2130.30">
    <property type="match status" value="1"/>
</dbReference>
<reference evidence="4 5" key="1">
    <citation type="submission" date="2019-04" db="EMBL/GenBank/DDBJ databases">
        <authorList>
            <person name="Van Vliet M D."/>
        </authorList>
    </citation>
    <scope>NUCLEOTIDE SEQUENCE [LARGE SCALE GENOMIC DNA]</scope>
    <source>
        <strain evidence="4 5">F21</strain>
    </source>
</reference>
<dbReference type="SMART" id="SM00981">
    <property type="entry name" value="THUMP"/>
    <property type="match status" value="1"/>
</dbReference>
<dbReference type="SUPFAM" id="SSF53335">
    <property type="entry name" value="S-adenosyl-L-methionine-dependent methyltransferases"/>
    <property type="match status" value="1"/>
</dbReference>
<organism evidence="4 5">
    <name type="scientific">Pontiella sulfatireligans</name>
    <dbReference type="NCBI Taxonomy" id="2750658"/>
    <lineage>
        <taxon>Bacteria</taxon>
        <taxon>Pseudomonadati</taxon>
        <taxon>Kiritimatiellota</taxon>
        <taxon>Kiritimatiellia</taxon>
        <taxon>Kiritimatiellales</taxon>
        <taxon>Pontiellaceae</taxon>
        <taxon>Pontiella</taxon>
    </lineage>
</organism>
<dbReference type="GO" id="GO:0070043">
    <property type="term" value="F:rRNA (guanine-N7-)-methyltransferase activity"/>
    <property type="evidence" value="ECO:0007669"/>
    <property type="project" value="TreeGrafter"/>
</dbReference>
<accession>A0A6C2UJF7</accession>
<dbReference type="PANTHER" id="PTHR47313:SF1">
    <property type="entry name" value="RIBOSOMAL RNA LARGE SUBUNIT METHYLTRANSFERASE K_L"/>
    <property type="match status" value="1"/>
</dbReference>
<dbReference type="RefSeq" id="WP_136061786.1">
    <property type="nucleotide sequence ID" value="NZ_CAAHFH010000001.1"/>
</dbReference>
<dbReference type="GO" id="GO:0003723">
    <property type="term" value="F:RNA binding"/>
    <property type="evidence" value="ECO:0007669"/>
    <property type="project" value="UniProtKB-UniRule"/>
</dbReference>
<protein>
    <submittedName>
        <fullName evidence="4">Ribosomal RNA large subunit methyltransferase L</fullName>
    </submittedName>
</protein>
<dbReference type="EMBL" id="CAAHFH010000001">
    <property type="protein sequence ID" value="VGO20362.1"/>
    <property type="molecule type" value="Genomic_DNA"/>
</dbReference>
<evidence type="ECO:0000313" key="4">
    <source>
        <dbReference type="EMBL" id="VGO20362.1"/>
    </source>
</evidence>
<proteinExistence type="predicted"/>
<dbReference type="Proteomes" id="UP000346198">
    <property type="component" value="Unassembled WGS sequence"/>
</dbReference>
<evidence type="ECO:0000256" key="2">
    <source>
        <dbReference type="PROSITE-ProRule" id="PRU00529"/>
    </source>
</evidence>
<dbReference type="Pfam" id="PF01170">
    <property type="entry name" value="UPF0020"/>
    <property type="match status" value="1"/>
</dbReference>
<dbReference type="InterPro" id="IPR000241">
    <property type="entry name" value="RlmKL-like_Mtase"/>
</dbReference>